<dbReference type="PROSITE" id="PS51379">
    <property type="entry name" value="4FE4S_FER_2"/>
    <property type="match status" value="2"/>
</dbReference>
<dbReference type="SFLD" id="SFLDG01066">
    <property type="entry name" value="organic_radical-activating_enz"/>
    <property type="match status" value="1"/>
</dbReference>
<evidence type="ECO:0000256" key="8">
    <source>
        <dbReference type="ARBA" id="ARBA00023014"/>
    </source>
</evidence>
<dbReference type="PROSITE" id="PS00198">
    <property type="entry name" value="4FE4S_FER_1"/>
    <property type="match status" value="1"/>
</dbReference>
<feature type="domain" description="4Fe-4S ferredoxin-type" evidence="10">
    <location>
        <begin position="65"/>
        <end position="94"/>
    </location>
</feature>
<dbReference type="SUPFAM" id="SSF102114">
    <property type="entry name" value="Radical SAM enzymes"/>
    <property type="match status" value="1"/>
</dbReference>
<keyword evidence="6 12" id="KW-0560">Oxidoreductase</keyword>
<dbReference type="SFLD" id="SFLDG01118">
    <property type="entry name" value="activating_enzymes__group_2"/>
    <property type="match status" value="1"/>
</dbReference>
<dbReference type="InterPro" id="IPR040074">
    <property type="entry name" value="BssD/PflA/YjjW"/>
</dbReference>
<dbReference type="Gene3D" id="3.20.20.70">
    <property type="entry name" value="Aldolase class I"/>
    <property type="match status" value="1"/>
</dbReference>
<protein>
    <submittedName>
        <fullName evidence="12">Benzylsuccinate synthase activating enzyme</fullName>
        <ecNumber evidence="12">1.97.1.-</ecNumber>
    </submittedName>
</protein>
<dbReference type="InterPro" id="IPR034457">
    <property type="entry name" value="Organic_radical-activating"/>
</dbReference>
<dbReference type="Proteomes" id="UP000075531">
    <property type="component" value="Unassembled WGS sequence"/>
</dbReference>
<dbReference type="SUPFAM" id="SSF54862">
    <property type="entry name" value="4Fe-4S ferredoxins"/>
    <property type="match status" value="1"/>
</dbReference>
<organism evidence="12 13">
    <name type="scientific">Clostridium tepidiprofundi DSM 19306</name>
    <dbReference type="NCBI Taxonomy" id="1121338"/>
    <lineage>
        <taxon>Bacteria</taxon>
        <taxon>Bacillati</taxon>
        <taxon>Bacillota</taxon>
        <taxon>Clostridia</taxon>
        <taxon>Eubacteriales</taxon>
        <taxon>Clostridiaceae</taxon>
        <taxon>Clostridium</taxon>
    </lineage>
</organism>
<dbReference type="EC" id="1.97.1.-" evidence="12"/>
<keyword evidence="3" id="KW-0004">4Fe-4S</keyword>
<evidence type="ECO:0000313" key="12">
    <source>
        <dbReference type="EMBL" id="KYH35445.1"/>
    </source>
</evidence>
<reference evidence="12 13" key="1">
    <citation type="submission" date="2016-02" db="EMBL/GenBank/DDBJ databases">
        <title>Genome sequence of Clostridium tepidiprofundi DSM 19306.</title>
        <authorList>
            <person name="Poehlein A."/>
            <person name="Daniel R."/>
        </authorList>
    </citation>
    <scope>NUCLEOTIDE SEQUENCE [LARGE SCALE GENOMIC DNA]</scope>
    <source>
        <strain evidence="12 13">DSM 19306</strain>
    </source>
</reference>
<dbReference type="InterPro" id="IPR023912">
    <property type="entry name" value="YjjW_bact"/>
</dbReference>
<dbReference type="PANTHER" id="PTHR30352:SF13">
    <property type="entry name" value="GLYCYL-RADICAL ENZYME ACTIVATING ENZYME YJJW-RELATED"/>
    <property type="match status" value="1"/>
</dbReference>
<comment type="similarity">
    <text evidence="2">Belongs to the organic radical-activating enzymes family.</text>
</comment>
<evidence type="ECO:0000256" key="2">
    <source>
        <dbReference type="ARBA" id="ARBA00009777"/>
    </source>
</evidence>
<evidence type="ECO:0000256" key="6">
    <source>
        <dbReference type="ARBA" id="ARBA00023002"/>
    </source>
</evidence>
<gene>
    <name evidence="12" type="primary">bssD_2</name>
    <name evidence="12" type="ORF">CLTEP_06210</name>
</gene>
<dbReference type="STRING" id="1121338.CLTEP_06210"/>
<dbReference type="NCBIfam" id="TIGR04041">
    <property type="entry name" value="activase_YjjW"/>
    <property type="match status" value="1"/>
</dbReference>
<keyword evidence="5" id="KW-0479">Metal-binding</keyword>
<dbReference type="GO" id="GO:0051539">
    <property type="term" value="F:4 iron, 4 sulfur cluster binding"/>
    <property type="evidence" value="ECO:0007669"/>
    <property type="project" value="UniProtKB-KW"/>
</dbReference>
<evidence type="ECO:0000256" key="9">
    <source>
        <dbReference type="ARBA" id="ARBA00047365"/>
    </source>
</evidence>
<dbReference type="SFLD" id="SFLDF00392">
    <property type="entry name" value="YjjI_activase"/>
    <property type="match status" value="1"/>
</dbReference>
<name>A0A151B681_9CLOT</name>
<dbReference type="CDD" id="cd01335">
    <property type="entry name" value="Radical_SAM"/>
    <property type="match status" value="1"/>
</dbReference>
<feature type="domain" description="Radical SAM core" evidence="11">
    <location>
        <begin position="15"/>
        <end position="273"/>
    </location>
</feature>
<dbReference type="InterPro" id="IPR001989">
    <property type="entry name" value="Radical_activat_CS"/>
</dbReference>
<evidence type="ECO:0000256" key="7">
    <source>
        <dbReference type="ARBA" id="ARBA00023004"/>
    </source>
</evidence>
<evidence type="ECO:0000256" key="4">
    <source>
        <dbReference type="ARBA" id="ARBA00022691"/>
    </source>
</evidence>
<dbReference type="Gene3D" id="3.30.70.20">
    <property type="match status" value="1"/>
</dbReference>
<dbReference type="InterPro" id="IPR017896">
    <property type="entry name" value="4Fe4S_Fe-S-bd"/>
</dbReference>
<dbReference type="GO" id="GO:0016491">
    <property type="term" value="F:oxidoreductase activity"/>
    <property type="evidence" value="ECO:0007669"/>
    <property type="project" value="UniProtKB-KW"/>
</dbReference>
<evidence type="ECO:0000259" key="11">
    <source>
        <dbReference type="PROSITE" id="PS51918"/>
    </source>
</evidence>
<keyword evidence="13" id="KW-1185">Reference proteome</keyword>
<dbReference type="PROSITE" id="PS01087">
    <property type="entry name" value="RADICAL_ACTIVATING"/>
    <property type="match status" value="1"/>
</dbReference>
<dbReference type="PROSITE" id="PS51918">
    <property type="entry name" value="RADICAL_SAM"/>
    <property type="match status" value="1"/>
</dbReference>
<dbReference type="Pfam" id="PF04055">
    <property type="entry name" value="Radical_SAM"/>
    <property type="match status" value="1"/>
</dbReference>
<dbReference type="InterPro" id="IPR058240">
    <property type="entry name" value="rSAM_sf"/>
</dbReference>
<dbReference type="PIRSF" id="PIRSF000371">
    <property type="entry name" value="PFL_act_enz"/>
    <property type="match status" value="1"/>
</dbReference>
<keyword evidence="8" id="KW-0411">Iron-sulfur</keyword>
<comment type="cofactor">
    <cofactor evidence="1">
        <name>[4Fe-4S] cluster</name>
        <dbReference type="ChEBI" id="CHEBI:49883"/>
    </cofactor>
</comment>
<dbReference type="GO" id="GO:0046872">
    <property type="term" value="F:metal ion binding"/>
    <property type="evidence" value="ECO:0007669"/>
    <property type="project" value="UniProtKB-KW"/>
</dbReference>
<dbReference type="InterPro" id="IPR012839">
    <property type="entry name" value="Organic_radical_activase"/>
</dbReference>
<dbReference type="PATRIC" id="fig|1121338.3.peg.628"/>
<sequence>MIDGLVNKILPFSSVDGPGNRTSIFLQGCNFNCLYCHNPETINICNNCGICVKECPYEALKIMEGNVVWDKNKCHKCGKCLEICPRDSSPKVQKMSVEDIVDEIKKTKAFISGVTISGGECTRQLELLTSVCEKVKSLGLTVFLDTNGSMPFYENEKLVEVIDKVMLDVKAFDVKEHYKLTGKSNDIVLKNLKYLGKINKLYEVRTVIVPDILDNEKNVFEISNMIASINPDIRYKLIKYRPIGVRNHLINSYSPSDEIMNKLFRIAKRNKCKNVIIV</sequence>
<proteinExistence type="inferred from homology"/>
<comment type="caution">
    <text evidence="12">The sequence shown here is derived from an EMBL/GenBank/DDBJ whole genome shotgun (WGS) entry which is preliminary data.</text>
</comment>
<dbReference type="Pfam" id="PF00037">
    <property type="entry name" value="Fer4"/>
    <property type="match status" value="2"/>
</dbReference>
<evidence type="ECO:0000256" key="3">
    <source>
        <dbReference type="ARBA" id="ARBA00022485"/>
    </source>
</evidence>
<dbReference type="RefSeq" id="WP_066822413.1">
    <property type="nucleotide sequence ID" value="NZ_LTBA01000003.1"/>
</dbReference>
<keyword evidence="4" id="KW-0949">S-adenosyl-L-methionine</keyword>
<dbReference type="SFLD" id="SFLDS00029">
    <property type="entry name" value="Radical_SAM"/>
    <property type="match status" value="1"/>
</dbReference>
<evidence type="ECO:0000259" key="10">
    <source>
        <dbReference type="PROSITE" id="PS51379"/>
    </source>
</evidence>
<dbReference type="OrthoDB" id="9782387at2"/>
<dbReference type="InterPro" id="IPR017900">
    <property type="entry name" value="4Fe4S_Fe_S_CS"/>
</dbReference>
<evidence type="ECO:0000256" key="5">
    <source>
        <dbReference type="ARBA" id="ARBA00022723"/>
    </source>
</evidence>
<evidence type="ECO:0000313" key="13">
    <source>
        <dbReference type="Proteomes" id="UP000075531"/>
    </source>
</evidence>
<dbReference type="AlphaFoldDB" id="A0A151B681"/>
<dbReference type="InterPro" id="IPR007197">
    <property type="entry name" value="rSAM"/>
</dbReference>
<accession>A0A151B681</accession>
<feature type="domain" description="4Fe-4S ferredoxin-type" evidence="10">
    <location>
        <begin position="38"/>
        <end position="64"/>
    </location>
</feature>
<evidence type="ECO:0000256" key="1">
    <source>
        <dbReference type="ARBA" id="ARBA00001966"/>
    </source>
</evidence>
<dbReference type="EMBL" id="LTBA01000003">
    <property type="protein sequence ID" value="KYH35445.1"/>
    <property type="molecule type" value="Genomic_DNA"/>
</dbReference>
<dbReference type="InterPro" id="IPR013785">
    <property type="entry name" value="Aldolase_TIM"/>
</dbReference>
<comment type="catalytic activity">
    <reaction evidence="9">
        <text>glycyl-[protein] + reduced [flavodoxin] + S-adenosyl-L-methionine = glycin-2-yl radical-[protein] + semiquinone [flavodoxin] + 5'-deoxyadenosine + L-methionine + H(+)</text>
        <dbReference type="Rhea" id="RHEA:61976"/>
        <dbReference type="Rhea" id="RHEA-COMP:10622"/>
        <dbReference type="Rhea" id="RHEA-COMP:14480"/>
        <dbReference type="Rhea" id="RHEA-COMP:15993"/>
        <dbReference type="Rhea" id="RHEA-COMP:15994"/>
        <dbReference type="ChEBI" id="CHEBI:15378"/>
        <dbReference type="ChEBI" id="CHEBI:17319"/>
        <dbReference type="ChEBI" id="CHEBI:29947"/>
        <dbReference type="ChEBI" id="CHEBI:32722"/>
        <dbReference type="ChEBI" id="CHEBI:57618"/>
        <dbReference type="ChEBI" id="CHEBI:57844"/>
        <dbReference type="ChEBI" id="CHEBI:59789"/>
        <dbReference type="ChEBI" id="CHEBI:140311"/>
    </reaction>
</comment>
<dbReference type="PANTHER" id="PTHR30352">
    <property type="entry name" value="PYRUVATE FORMATE-LYASE-ACTIVATING ENZYME"/>
    <property type="match status" value="1"/>
</dbReference>
<keyword evidence="7" id="KW-0408">Iron</keyword>